<reference evidence="1" key="1">
    <citation type="submission" date="2017-09" db="EMBL/GenBank/DDBJ databases">
        <title>Polyketide synthases of a Diaporthe helianthi virulent isolate.</title>
        <authorList>
            <person name="Baroncelli R."/>
        </authorList>
    </citation>
    <scope>NUCLEOTIDE SEQUENCE [LARGE SCALE GENOMIC DNA]</scope>
    <source>
        <strain evidence="1">7/96</strain>
    </source>
</reference>
<keyword evidence="2" id="KW-1185">Reference proteome</keyword>
<dbReference type="InParanoid" id="A0A2P5I3G1"/>
<evidence type="ECO:0000313" key="2">
    <source>
        <dbReference type="Proteomes" id="UP000094444"/>
    </source>
</evidence>
<dbReference type="Proteomes" id="UP000094444">
    <property type="component" value="Unassembled WGS sequence"/>
</dbReference>
<protein>
    <submittedName>
        <fullName evidence="1">Uncharacterized protein</fullName>
    </submittedName>
</protein>
<sequence>MAETPVIEDSFFETIDALTSTEDKIRWYYCVIVNLAALNYPDLVPSVYDRFSKRVMSSLEHDAQFKAAQKLREALIKSCGIMGAAKTGTALRLLGKQIPKELRDPVAHRPAVR</sequence>
<dbReference type="AlphaFoldDB" id="A0A2P5I3G1"/>
<evidence type="ECO:0000313" key="1">
    <source>
        <dbReference type="EMBL" id="POS77045.1"/>
    </source>
</evidence>
<name>A0A2P5I3G1_DIAHE</name>
<proteinExistence type="predicted"/>
<gene>
    <name evidence="1" type="ORF">DHEL01_v204562</name>
</gene>
<dbReference type="EMBL" id="MAVT02000306">
    <property type="protein sequence ID" value="POS77045.1"/>
    <property type="molecule type" value="Genomic_DNA"/>
</dbReference>
<accession>A0A2P5I3G1</accession>
<organism evidence="1 2">
    <name type="scientific">Diaporthe helianthi</name>
    <dbReference type="NCBI Taxonomy" id="158607"/>
    <lineage>
        <taxon>Eukaryota</taxon>
        <taxon>Fungi</taxon>
        <taxon>Dikarya</taxon>
        <taxon>Ascomycota</taxon>
        <taxon>Pezizomycotina</taxon>
        <taxon>Sordariomycetes</taxon>
        <taxon>Sordariomycetidae</taxon>
        <taxon>Diaporthales</taxon>
        <taxon>Diaporthaceae</taxon>
        <taxon>Diaporthe</taxon>
    </lineage>
</organism>
<comment type="caution">
    <text evidence="1">The sequence shown here is derived from an EMBL/GenBank/DDBJ whole genome shotgun (WGS) entry which is preliminary data.</text>
</comment>
<dbReference type="OrthoDB" id="5537330at2759"/>
<dbReference type="STRING" id="158607.A0A2P5I3G1"/>